<evidence type="ECO:0000256" key="5">
    <source>
        <dbReference type="SAM" id="Phobius"/>
    </source>
</evidence>
<feature type="transmembrane region" description="Helical" evidence="5">
    <location>
        <begin position="77"/>
        <end position="101"/>
    </location>
</feature>
<dbReference type="AlphaFoldDB" id="A0A6J6BMZ4"/>
<evidence type="ECO:0000313" key="7">
    <source>
        <dbReference type="EMBL" id="CAB4539548.1"/>
    </source>
</evidence>
<comment type="subcellular location">
    <subcellularLocation>
        <location evidence="1">Membrane</location>
        <topology evidence="1">Multi-pass membrane protein</topology>
    </subcellularLocation>
</comment>
<dbReference type="InterPro" id="IPR013525">
    <property type="entry name" value="ABC2_TM"/>
</dbReference>
<name>A0A6J6BMZ4_9ZZZZ</name>
<proteinExistence type="predicted"/>
<evidence type="ECO:0000259" key="6">
    <source>
        <dbReference type="PROSITE" id="PS51012"/>
    </source>
</evidence>
<evidence type="ECO:0000256" key="4">
    <source>
        <dbReference type="ARBA" id="ARBA00023136"/>
    </source>
</evidence>
<feature type="transmembrane region" description="Helical" evidence="5">
    <location>
        <begin position="238"/>
        <end position="260"/>
    </location>
</feature>
<dbReference type="PRINTS" id="PR00164">
    <property type="entry name" value="ABC2TRNSPORT"/>
</dbReference>
<sequence>MSAAVEIAEKSKSSAMYAGRPYVLLERGWLAFRSTNWIPVVTGFVEPVLFLLAFGYGMGNLVGDVSTGGTTIDYTLFIAPGLLANSAMNGAIYDSTWNVFWKLNQSKLYKTMLSTPLGPLDIALGEICWALIRGLIYSLGFLTVVTALGLTPSFWALLAIPAASLVAFGFASFGMAVTSYFKTYQQMGIINIVLLPMTLFSGSLYPISVYPDWVEKIIMALPLWHAIELVRAFWFGNFHAGVLVHIAYFVIMIAAGLFVTSRRLRALFLR</sequence>
<accession>A0A6J6BMZ4</accession>
<dbReference type="Pfam" id="PF01061">
    <property type="entry name" value="ABC2_membrane"/>
    <property type="match status" value="1"/>
</dbReference>
<dbReference type="EMBL" id="CAEZSB010000113">
    <property type="protein sequence ID" value="CAB4539548.1"/>
    <property type="molecule type" value="Genomic_DNA"/>
</dbReference>
<protein>
    <submittedName>
        <fullName evidence="7">Unannotated protein</fullName>
    </submittedName>
</protein>
<dbReference type="PROSITE" id="PS51012">
    <property type="entry name" value="ABC_TM2"/>
    <property type="match status" value="1"/>
</dbReference>
<feature type="transmembrane region" description="Helical" evidence="5">
    <location>
        <begin position="189"/>
        <end position="207"/>
    </location>
</feature>
<dbReference type="PIRSF" id="PIRSF006648">
    <property type="entry name" value="DrrB"/>
    <property type="match status" value="1"/>
</dbReference>
<dbReference type="InterPro" id="IPR000412">
    <property type="entry name" value="ABC_2_transport"/>
</dbReference>
<keyword evidence="4 5" id="KW-0472">Membrane</keyword>
<feature type="transmembrane region" description="Helical" evidence="5">
    <location>
        <begin position="122"/>
        <end position="148"/>
    </location>
</feature>
<dbReference type="PANTHER" id="PTHR43229:SF2">
    <property type="entry name" value="NODULATION PROTEIN J"/>
    <property type="match status" value="1"/>
</dbReference>
<keyword evidence="3 5" id="KW-1133">Transmembrane helix</keyword>
<evidence type="ECO:0000256" key="2">
    <source>
        <dbReference type="ARBA" id="ARBA00022692"/>
    </source>
</evidence>
<keyword evidence="2 5" id="KW-0812">Transmembrane</keyword>
<dbReference type="InterPro" id="IPR051784">
    <property type="entry name" value="Nod_factor_ABC_transporter"/>
</dbReference>
<feature type="domain" description="ABC transmembrane type-2" evidence="6">
    <location>
        <begin position="38"/>
        <end position="267"/>
    </location>
</feature>
<feature type="transmembrane region" description="Helical" evidence="5">
    <location>
        <begin position="154"/>
        <end position="177"/>
    </location>
</feature>
<dbReference type="GO" id="GO:0043190">
    <property type="term" value="C:ATP-binding cassette (ABC) transporter complex"/>
    <property type="evidence" value="ECO:0007669"/>
    <property type="project" value="InterPro"/>
</dbReference>
<organism evidence="7">
    <name type="scientific">freshwater metagenome</name>
    <dbReference type="NCBI Taxonomy" id="449393"/>
    <lineage>
        <taxon>unclassified sequences</taxon>
        <taxon>metagenomes</taxon>
        <taxon>ecological metagenomes</taxon>
    </lineage>
</organism>
<dbReference type="GO" id="GO:0140359">
    <property type="term" value="F:ABC-type transporter activity"/>
    <property type="evidence" value="ECO:0007669"/>
    <property type="project" value="InterPro"/>
</dbReference>
<reference evidence="7" key="1">
    <citation type="submission" date="2020-05" db="EMBL/GenBank/DDBJ databases">
        <authorList>
            <person name="Chiriac C."/>
            <person name="Salcher M."/>
            <person name="Ghai R."/>
            <person name="Kavagutti S V."/>
        </authorList>
    </citation>
    <scope>NUCLEOTIDE SEQUENCE</scope>
</reference>
<gene>
    <name evidence="7" type="ORF">UFOPK1395_00970</name>
</gene>
<dbReference type="InterPro" id="IPR047817">
    <property type="entry name" value="ABC2_TM_bact-type"/>
</dbReference>
<evidence type="ECO:0000256" key="3">
    <source>
        <dbReference type="ARBA" id="ARBA00022989"/>
    </source>
</evidence>
<evidence type="ECO:0000256" key="1">
    <source>
        <dbReference type="ARBA" id="ARBA00004141"/>
    </source>
</evidence>
<feature type="transmembrane region" description="Helical" evidence="5">
    <location>
        <begin position="37"/>
        <end position="57"/>
    </location>
</feature>
<dbReference type="PANTHER" id="PTHR43229">
    <property type="entry name" value="NODULATION PROTEIN J"/>
    <property type="match status" value="1"/>
</dbReference>